<dbReference type="GO" id="GO:0005743">
    <property type="term" value="C:mitochondrial inner membrane"/>
    <property type="evidence" value="ECO:0007669"/>
    <property type="project" value="UniProtKB-SubCell"/>
</dbReference>
<keyword evidence="11 18" id="KW-0249">Electron transport</keyword>
<keyword evidence="13 18" id="KW-0520">NAD</keyword>
<keyword evidence="15 18" id="KW-0496">Mitochondrion</keyword>
<accession>A0A514AC12</accession>
<dbReference type="AlphaFoldDB" id="A0A514AC12"/>
<dbReference type="InterPro" id="IPR001750">
    <property type="entry name" value="ND/Mrp_TM"/>
</dbReference>
<evidence type="ECO:0000256" key="17">
    <source>
        <dbReference type="ARBA" id="ARBA00049551"/>
    </source>
</evidence>
<keyword evidence="16 18" id="KW-0472">Membrane</keyword>
<dbReference type="PANTHER" id="PTHR46552:SF1">
    <property type="entry name" value="NADH-UBIQUINONE OXIDOREDUCTASE CHAIN 2"/>
    <property type="match status" value="1"/>
</dbReference>
<evidence type="ECO:0000256" key="5">
    <source>
        <dbReference type="ARBA" id="ARBA00021008"/>
    </source>
</evidence>
<gene>
    <name evidence="20" type="primary">ND2</name>
</gene>
<feature type="transmembrane region" description="Helical" evidence="18">
    <location>
        <begin position="12"/>
        <end position="33"/>
    </location>
</feature>
<dbReference type="EC" id="7.1.1.2" evidence="4 18"/>
<feature type="transmembrane region" description="Helical" evidence="18">
    <location>
        <begin position="269"/>
        <end position="289"/>
    </location>
</feature>
<keyword evidence="10 18" id="KW-1278">Translocase</keyword>
<feature type="transmembrane region" description="Helical" evidence="18">
    <location>
        <begin position="234"/>
        <end position="257"/>
    </location>
</feature>
<evidence type="ECO:0000256" key="18">
    <source>
        <dbReference type="RuleBase" id="RU003403"/>
    </source>
</evidence>
<feature type="transmembrane region" description="Helical" evidence="18">
    <location>
        <begin position="146"/>
        <end position="164"/>
    </location>
</feature>
<dbReference type="PRINTS" id="PR01436">
    <property type="entry name" value="NADHDHGNASE2"/>
</dbReference>
<evidence type="ECO:0000256" key="11">
    <source>
        <dbReference type="ARBA" id="ARBA00022982"/>
    </source>
</evidence>
<evidence type="ECO:0000256" key="13">
    <source>
        <dbReference type="ARBA" id="ARBA00023027"/>
    </source>
</evidence>
<evidence type="ECO:0000256" key="1">
    <source>
        <dbReference type="ARBA" id="ARBA00003257"/>
    </source>
</evidence>
<keyword evidence="6" id="KW-0813">Transport</keyword>
<dbReference type="InterPro" id="IPR050175">
    <property type="entry name" value="Complex_I_Subunit_2"/>
</dbReference>
<evidence type="ECO:0000256" key="12">
    <source>
        <dbReference type="ARBA" id="ARBA00022989"/>
    </source>
</evidence>
<keyword evidence="7 18" id="KW-0679">Respiratory chain</keyword>
<protein>
    <recommendedName>
        <fullName evidence="5 18">NADH-ubiquinone oxidoreductase chain 2</fullName>
        <ecNumber evidence="4 18">7.1.1.2</ecNumber>
    </recommendedName>
</protein>
<proteinExistence type="inferred from homology"/>
<dbReference type="GeneID" id="41038568"/>
<dbReference type="PANTHER" id="PTHR46552">
    <property type="entry name" value="NADH-UBIQUINONE OXIDOREDUCTASE CHAIN 2"/>
    <property type="match status" value="1"/>
</dbReference>
<evidence type="ECO:0000313" key="20">
    <source>
        <dbReference type="EMBL" id="QDH52460.1"/>
    </source>
</evidence>
<dbReference type="EMBL" id="MF612070">
    <property type="protein sequence ID" value="QDH52460.1"/>
    <property type="molecule type" value="Genomic_DNA"/>
</dbReference>
<dbReference type="InterPro" id="IPR003917">
    <property type="entry name" value="NADH_UbQ_OxRdtase_chain2"/>
</dbReference>
<evidence type="ECO:0000256" key="4">
    <source>
        <dbReference type="ARBA" id="ARBA00012944"/>
    </source>
</evidence>
<comment type="function">
    <text evidence="18">Core subunit of the mitochondrial membrane respiratory chain NADH dehydrogenase (Complex I) which catalyzes electron transfer from NADH through the respiratory chain, using ubiquinone as an electron acceptor. Essential for the catalytic activity and assembly of complex I.</text>
</comment>
<feature type="transmembrane region" description="Helical" evidence="18">
    <location>
        <begin position="184"/>
        <end position="214"/>
    </location>
</feature>
<evidence type="ECO:0000256" key="2">
    <source>
        <dbReference type="ARBA" id="ARBA00004448"/>
    </source>
</evidence>
<keyword evidence="14 18" id="KW-0830">Ubiquinone</keyword>
<name>A0A514AC12_9SCAR</name>
<geneLocation type="mitochondrion" evidence="20"/>
<evidence type="ECO:0000256" key="9">
    <source>
        <dbReference type="ARBA" id="ARBA00022792"/>
    </source>
</evidence>
<sequence>MWYLNKMMFSSSLALGTVVAVSSYSWMGMWVGLEINLLSFIPLISTSKNMYSAESALKYFISQVLASTVLLLSIVVLSSKVTTFYEGNIQPSLMFNTSLLLKMGSAPLHFWFPEVMEGLSWLNSVILLTWQKLAPMILLSYSSKTLTLLVVAVISCMFVSGILGQNHLSLRKIMAYSSINHIGWMIAATLFFETIWMIYFLIYSIITLNIVLVFKKLNLFFLKQLMLSMNTEPLLKLFFILNFLSLGGLPPFLGFFPKWLTIQIMVNENFVTLAVIMILATLATLYFYMRITFSTLVLSMNSLLIMKTSAPYKFFIMATNLVTLASLILSTLIFNLL</sequence>
<evidence type="ECO:0000256" key="14">
    <source>
        <dbReference type="ARBA" id="ARBA00023075"/>
    </source>
</evidence>
<dbReference type="Pfam" id="PF00361">
    <property type="entry name" value="Proton_antipo_M"/>
    <property type="match status" value="1"/>
</dbReference>
<evidence type="ECO:0000259" key="19">
    <source>
        <dbReference type="Pfam" id="PF00361"/>
    </source>
</evidence>
<keyword evidence="8 18" id="KW-0812">Transmembrane</keyword>
<feature type="transmembrane region" description="Helical" evidence="18">
    <location>
        <begin position="59"/>
        <end position="81"/>
    </location>
</feature>
<comment type="similarity">
    <text evidence="3 18">Belongs to the complex I subunit 2 family.</text>
</comment>
<evidence type="ECO:0000256" key="15">
    <source>
        <dbReference type="ARBA" id="ARBA00023128"/>
    </source>
</evidence>
<dbReference type="GO" id="GO:0008137">
    <property type="term" value="F:NADH dehydrogenase (ubiquinone) activity"/>
    <property type="evidence" value="ECO:0007669"/>
    <property type="project" value="UniProtKB-EC"/>
</dbReference>
<comment type="subcellular location">
    <subcellularLocation>
        <location evidence="2 18">Mitochondrion inner membrane</location>
        <topology evidence="2 18">Multi-pass membrane protein</topology>
    </subcellularLocation>
</comment>
<keyword evidence="9 18" id="KW-0999">Mitochondrion inner membrane</keyword>
<evidence type="ECO:0000256" key="8">
    <source>
        <dbReference type="ARBA" id="ARBA00022692"/>
    </source>
</evidence>
<feature type="transmembrane region" description="Helical" evidence="18">
    <location>
        <begin position="310"/>
        <end position="334"/>
    </location>
</feature>
<reference evidence="20" key="1">
    <citation type="submission" date="2017-08" db="EMBL/GenBank/DDBJ databases">
        <authorList>
            <person name="Chen Y."/>
        </authorList>
    </citation>
    <scope>NUCLEOTIDE SEQUENCE</scope>
</reference>
<comment type="function">
    <text evidence="1">Core subunit of the mitochondrial membrane respiratory chain NADH dehydrogenase (Complex I) that is believed to belong to the minimal assembly required for catalysis. Complex I functions in the transfer of electrons from NADH to the respiratory chain. The immediate electron acceptor for the enzyme is believed to be ubiquinone.</text>
</comment>
<dbReference type="CTD" id="4536"/>
<dbReference type="RefSeq" id="YP_009679965.1">
    <property type="nucleotide sequence ID" value="NC_044096.1"/>
</dbReference>
<dbReference type="GO" id="GO:0006120">
    <property type="term" value="P:mitochondrial electron transport, NADH to ubiquinone"/>
    <property type="evidence" value="ECO:0007669"/>
    <property type="project" value="InterPro"/>
</dbReference>
<comment type="catalytic activity">
    <reaction evidence="17 18">
        <text>a ubiquinone + NADH + 5 H(+)(in) = a ubiquinol + NAD(+) + 4 H(+)(out)</text>
        <dbReference type="Rhea" id="RHEA:29091"/>
        <dbReference type="Rhea" id="RHEA-COMP:9565"/>
        <dbReference type="Rhea" id="RHEA-COMP:9566"/>
        <dbReference type="ChEBI" id="CHEBI:15378"/>
        <dbReference type="ChEBI" id="CHEBI:16389"/>
        <dbReference type="ChEBI" id="CHEBI:17976"/>
        <dbReference type="ChEBI" id="CHEBI:57540"/>
        <dbReference type="ChEBI" id="CHEBI:57945"/>
        <dbReference type="EC" id="7.1.1.2"/>
    </reaction>
</comment>
<keyword evidence="12 18" id="KW-1133">Transmembrane helix</keyword>
<evidence type="ECO:0000256" key="10">
    <source>
        <dbReference type="ARBA" id="ARBA00022967"/>
    </source>
</evidence>
<feature type="domain" description="NADH:quinone oxidoreductase/Mrp antiporter transmembrane" evidence="19">
    <location>
        <begin position="23"/>
        <end position="281"/>
    </location>
</feature>
<evidence type="ECO:0000256" key="16">
    <source>
        <dbReference type="ARBA" id="ARBA00023136"/>
    </source>
</evidence>
<evidence type="ECO:0000256" key="3">
    <source>
        <dbReference type="ARBA" id="ARBA00007012"/>
    </source>
</evidence>
<evidence type="ECO:0000256" key="6">
    <source>
        <dbReference type="ARBA" id="ARBA00022448"/>
    </source>
</evidence>
<evidence type="ECO:0000256" key="7">
    <source>
        <dbReference type="ARBA" id="ARBA00022660"/>
    </source>
</evidence>
<organism evidence="20">
    <name type="scientific">Serrognathus platymelus</name>
    <dbReference type="NCBI Taxonomy" id="618622"/>
    <lineage>
        <taxon>Eukaryota</taxon>
        <taxon>Metazoa</taxon>
        <taxon>Ecdysozoa</taxon>
        <taxon>Arthropoda</taxon>
        <taxon>Hexapoda</taxon>
        <taxon>Insecta</taxon>
        <taxon>Pterygota</taxon>
        <taxon>Neoptera</taxon>
        <taxon>Endopterygota</taxon>
        <taxon>Coleoptera</taxon>
        <taxon>Polyphaga</taxon>
        <taxon>Scarabaeiformia</taxon>
        <taxon>Lucanidae</taxon>
        <taxon>Lucaninae</taxon>
        <taxon>Serrognathus</taxon>
    </lineage>
</organism>